<dbReference type="EMBL" id="BAAATZ010000012">
    <property type="protein sequence ID" value="GAA2727112.1"/>
    <property type="molecule type" value="Genomic_DNA"/>
</dbReference>
<evidence type="ECO:0000313" key="3">
    <source>
        <dbReference type="Proteomes" id="UP001501842"/>
    </source>
</evidence>
<reference evidence="2 3" key="1">
    <citation type="journal article" date="2019" name="Int. J. Syst. Evol. Microbiol.">
        <title>The Global Catalogue of Microorganisms (GCM) 10K type strain sequencing project: providing services to taxonomists for standard genome sequencing and annotation.</title>
        <authorList>
            <consortium name="The Broad Institute Genomics Platform"/>
            <consortium name="The Broad Institute Genome Sequencing Center for Infectious Disease"/>
            <person name="Wu L."/>
            <person name="Ma J."/>
        </authorList>
    </citation>
    <scope>NUCLEOTIDE SEQUENCE [LARGE SCALE GENOMIC DNA]</scope>
    <source>
        <strain evidence="2 3">JCM 8201</strain>
    </source>
</reference>
<organism evidence="2 3">
    <name type="scientific">Actinocorallia aurantiaca</name>
    <dbReference type="NCBI Taxonomy" id="46204"/>
    <lineage>
        <taxon>Bacteria</taxon>
        <taxon>Bacillati</taxon>
        <taxon>Actinomycetota</taxon>
        <taxon>Actinomycetes</taxon>
        <taxon>Streptosporangiales</taxon>
        <taxon>Thermomonosporaceae</taxon>
        <taxon>Actinocorallia</taxon>
    </lineage>
</organism>
<name>A0ABN3U9M3_9ACTN</name>
<dbReference type="InterPro" id="IPR031571">
    <property type="entry name" value="RcpC_dom"/>
</dbReference>
<dbReference type="NCBIfam" id="TIGR03177">
    <property type="entry name" value="pilus_cpaB"/>
    <property type="match status" value="1"/>
</dbReference>
<evidence type="ECO:0000259" key="1">
    <source>
        <dbReference type="SMART" id="SM00858"/>
    </source>
</evidence>
<keyword evidence="3" id="KW-1185">Reference proteome</keyword>
<proteinExistence type="predicted"/>
<gene>
    <name evidence="2" type="ORF">GCM10010439_32160</name>
</gene>
<protein>
    <recommendedName>
        <fullName evidence="1">SAF domain-containing protein</fullName>
    </recommendedName>
</protein>
<accession>A0ABN3U9M3</accession>
<evidence type="ECO:0000313" key="2">
    <source>
        <dbReference type="EMBL" id="GAA2727112.1"/>
    </source>
</evidence>
<dbReference type="InterPro" id="IPR013974">
    <property type="entry name" value="SAF"/>
</dbReference>
<dbReference type="Proteomes" id="UP001501842">
    <property type="component" value="Unassembled WGS sequence"/>
</dbReference>
<dbReference type="RefSeq" id="WP_344451195.1">
    <property type="nucleotide sequence ID" value="NZ_BAAATZ010000012.1"/>
</dbReference>
<comment type="caution">
    <text evidence="2">The sequence shown here is derived from an EMBL/GenBank/DDBJ whole genome shotgun (WGS) entry which is preliminary data.</text>
</comment>
<dbReference type="Pfam" id="PF16976">
    <property type="entry name" value="RcpC"/>
    <property type="match status" value="1"/>
</dbReference>
<sequence>MNRRLISVIVALVLAGAGTLAVLAYARAADDRAAERSRPVSVLVAARPIPAGTEVAKLESGGYLRLRNYPAGAVPDDALSRLTAGDQGLIVNTAVGEGALITRSLMEEKEASQAFAIPEGRIALTVEMGEPQRVAGYAKPGSKVVIFISLKQVKARGSGSARIEATEQRVRILMSDVPVLAVGPASADGTEQDNRGDRALVTLGVTQEQAERLILGATQGTGEGEGNALYMGLQTDSSELDVKSPGVSNFTIVK</sequence>
<dbReference type="CDD" id="cd11614">
    <property type="entry name" value="SAF_CpaB_FlgA_like"/>
    <property type="match status" value="1"/>
</dbReference>
<dbReference type="InterPro" id="IPR017592">
    <property type="entry name" value="Pilus_assmbl_Flp-typ_CpaB"/>
</dbReference>
<feature type="domain" description="SAF" evidence="1">
    <location>
        <begin position="40"/>
        <end position="107"/>
    </location>
</feature>
<dbReference type="SMART" id="SM00858">
    <property type="entry name" value="SAF"/>
    <property type="match status" value="1"/>
</dbReference>